<organism evidence="1 2">
    <name type="scientific">Candidatus Blautia stercoripullorum</name>
    <dbReference type="NCBI Taxonomy" id="2838502"/>
    <lineage>
        <taxon>Bacteria</taxon>
        <taxon>Bacillati</taxon>
        <taxon>Bacillota</taxon>
        <taxon>Clostridia</taxon>
        <taxon>Lachnospirales</taxon>
        <taxon>Lachnospiraceae</taxon>
        <taxon>Blautia</taxon>
    </lineage>
</organism>
<gene>
    <name evidence="1" type="ORF">H9913_03790</name>
</gene>
<comment type="caution">
    <text evidence="1">The sequence shown here is derived from an EMBL/GenBank/DDBJ whole genome shotgun (WGS) entry which is preliminary data.</text>
</comment>
<accession>A0A9D2R623</accession>
<evidence type="ECO:0000313" key="2">
    <source>
        <dbReference type="Proteomes" id="UP000823850"/>
    </source>
</evidence>
<dbReference type="EMBL" id="DWUX01000070">
    <property type="protein sequence ID" value="HJD39125.1"/>
    <property type="molecule type" value="Genomic_DNA"/>
</dbReference>
<dbReference type="Proteomes" id="UP000823850">
    <property type="component" value="Unassembled WGS sequence"/>
</dbReference>
<sequence>MDIYQFIDSKDIRNYLLEIKYEFTVPEVAFLIYMSRGAALNKKFDAWQEIIDTMPDCSMGERLNMEEIPSFHRFLTEYIALLKNLLKLFYNSEKGIYTYAFYEKEGNWSGSVGKFGWVEEGNLFSDFQTAISHLKKNYPEESFEKLRFTKQYFSGAEDESEKKLILEMNHDLEILSVDEQDVLNDSQEDLFMTFEGMWFSFPTPFRRGDILINRVISEKPFVLNDIHTWGSKEMLENGYSEEDGVVKKADRTVERLMKKGDTSDMNYSGSYIGEDVRNGFYIFSEIFWNYLYLERYAQPLKGEQRALAALASSLSPDRKKRISEELLCDTVHYYFMEEQCRRNWKFIEQEYISEGKKLVGLQVSEPKENEPC</sequence>
<proteinExistence type="predicted"/>
<dbReference type="AlphaFoldDB" id="A0A9D2R623"/>
<name>A0A9D2R623_9FIRM</name>
<protein>
    <submittedName>
        <fullName evidence="1">Uncharacterized protein</fullName>
    </submittedName>
</protein>
<reference evidence="1" key="1">
    <citation type="journal article" date="2021" name="PeerJ">
        <title>Extensive microbial diversity within the chicken gut microbiome revealed by metagenomics and culture.</title>
        <authorList>
            <person name="Gilroy R."/>
            <person name="Ravi A."/>
            <person name="Getino M."/>
            <person name="Pursley I."/>
            <person name="Horton D.L."/>
            <person name="Alikhan N.F."/>
            <person name="Baker D."/>
            <person name="Gharbi K."/>
            <person name="Hall N."/>
            <person name="Watson M."/>
            <person name="Adriaenssens E.M."/>
            <person name="Foster-Nyarko E."/>
            <person name="Jarju S."/>
            <person name="Secka A."/>
            <person name="Antonio M."/>
            <person name="Oren A."/>
            <person name="Chaudhuri R.R."/>
            <person name="La Ragione R."/>
            <person name="Hildebrand F."/>
            <person name="Pallen M.J."/>
        </authorList>
    </citation>
    <scope>NUCLEOTIDE SEQUENCE</scope>
    <source>
        <strain evidence="1">ChiW19-6364</strain>
    </source>
</reference>
<evidence type="ECO:0000313" key="1">
    <source>
        <dbReference type="EMBL" id="HJD39125.1"/>
    </source>
</evidence>
<reference evidence="1" key="2">
    <citation type="submission" date="2021-04" db="EMBL/GenBank/DDBJ databases">
        <authorList>
            <person name="Gilroy R."/>
        </authorList>
    </citation>
    <scope>NUCLEOTIDE SEQUENCE</scope>
    <source>
        <strain evidence="1">ChiW19-6364</strain>
    </source>
</reference>